<dbReference type="EMBL" id="MU858431">
    <property type="protein sequence ID" value="KAK4206361.1"/>
    <property type="molecule type" value="Genomic_DNA"/>
</dbReference>
<comment type="caution">
    <text evidence="2">The sequence shown here is derived from an EMBL/GenBank/DDBJ whole genome shotgun (WGS) entry which is preliminary data.</text>
</comment>
<proteinExistence type="predicted"/>
<reference evidence="2" key="2">
    <citation type="submission" date="2023-05" db="EMBL/GenBank/DDBJ databases">
        <authorList>
            <consortium name="Lawrence Berkeley National Laboratory"/>
            <person name="Steindorff A."/>
            <person name="Hensen N."/>
            <person name="Bonometti L."/>
            <person name="Westerberg I."/>
            <person name="Brannstrom I.O."/>
            <person name="Guillou S."/>
            <person name="Cros-Aarteil S."/>
            <person name="Calhoun S."/>
            <person name="Haridas S."/>
            <person name="Kuo A."/>
            <person name="Mondo S."/>
            <person name="Pangilinan J."/>
            <person name="Riley R."/>
            <person name="Labutti K."/>
            <person name="Andreopoulos B."/>
            <person name="Lipzen A."/>
            <person name="Chen C."/>
            <person name="Yanf M."/>
            <person name="Daum C."/>
            <person name="Ng V."/>
            <person name="Clum A."/>
            <person name="Ohm R."/>
            <person name="Martin F."/>
            <person name="Silar P."/>
            <person name="Natvig D."/>
            <person name="Lalanne C."/>
            <person name="Gautier V."/>
            <person name="Ament-Velasquez S.L."/>
            <person name="Kruys A."/>
            <person name="Hutchinson M.I."/>
            <person name="Powell A.J."/>
            <person name="Barry K."/>
            <person name="Miller A.N."/>
            <person name="Grigoriev I.V."/>
            <person name="Debuchy R."/>
            <person name="Gladieux P."/>
            <person name="Thoren M.H."/>
            <person name="Johannesson H."/>
        </authorList>
    </citation>
    <scope>NUCLEOTIDE SEQUENCE</scope>
    <source>
        <strain evidence="2">PSN293</strain>
    </source>
</reference>
<name>A0AAN7AYQ8_9PEZI</name>
<evidence type="ECO:0000313" key="3">
    <source>
        <dbReference type="Proteomes" id="UP001301769"/>
    </source>
</evidence>
<accession>A0AAN7AYQ8</accession>
<sequence>MKVDFRCAHPRREGQRLSTRVYIARQSDALSVDEPEAEAQQYGDTGSDQFVDWEDYVGSQVVAAENYSTSHDIDEGSALAAVPQHPDPPAKNRPRSGPVSEYRANRTRPGRHFPSCTN</sequence>
<dbReference type="Proteomes" id="UP001301769">
    <property type="component" value="Unassembled WGS sequence"/>
</dbReference>
<keyword evidence="3" id="KW-1185">Reference proteome</keyword>
<gene>
    <name evidence="2" type="ORF">QBC37DRAFT_407186</name>
</gene>
<feature type="region of interest" description="Disordered" evidence="1">
    <location>
        <begin position="74"/>
        <end position="118"/>
    </location>
</feature>
<protein>
    <submittedName>
        <fullName evidence="2">Uncharacterized protein</fullName>
    </submittedName>
</protein>
<dbReference type="AlphaFoldDB" id="A0AAN7AYQ8"/>
<evidence type="ECO:0000313" key="2">
    <source>
        <dbReference type="EMBL" id="KAK4206361.1"/>
    </source>
</evidence>
<reference evidence="2" key="1">
    <citation type="journal article" date="2023" name="Mol. Phylogenet. Evol.">
        <title>Genome-scale phylogeny and comparative genomics of the fungal order Sordariales.</title>
        <authorList>
            <person name="Hensen N."/>
            <person name="Bonometti L."/>
            <person name="Westerberg I."/>
            <person name="Brannstrom I.O."/>
            <person name="Guillou S."/>
            <person name="Cros-Aarteil S."/>
            <person name="Calhoun S."/>
            <person name="Haridas S."/>
            <person name="Kuo A."/>
            <person name="Mondo S."/>
            <person name="Pangilinan J."/>
            <person name="Riley R."/>
            <person name="LaButti K."/>
            <person name="Andreopoulos B."/>
            <person name="Lipzen A."/>
            <person name="Chen C."/>
            <person name="Yan M."/>
            <person name="Daum C."/>
            <person name="Ng V."/>
            <person name="Clum A."/>
            <person name="Steindorff A."/>
            <person name="Ohm R.A."/>
            <person name="Martin F."/>
            <person name="Silar P."/>
            <person name="Natvig D.O."/>
            <person name="Lalanne C."/>
            <person name="Gautier V."/>
            <person name="Ament-Velasquez S.L."/>
            <person name="Kruys A."/>
            <person name="Hutchinson M.I."/>
            <person name="Powell A.J."/>
            <person name="Barry K."/>
            <person name="Miller A.N."/>
            <person name="Grigoriev I.V."/>
            <person name="Debuchy R."/>
            <person name="Gladieux P."/>
            <person name="Hiltunen Thoren M."/>
            <person name="Johannesson H."/>
        </authorList>
    </citation>
    <scope>NUCLEOTIDE SEQUENCE</scope>
    <source>
        <strain evidence="2">PSN293</strain>
    </source>
</reference>
<organism evidence="2 3">
    <name type="scientific">Rhypophila decipiens</name>
    <dbReference type="NCBI Taxonomy" id="261697"/>
    <lineage>
        <taxon>Eukaryota</taxon>
        <taxon>Fungi</taxon>
        <taxon>Dikarya</taxon>
        <taxon>Ascomycota</taxon>
        <taxon>Pezizomycotina</taxon>
        <taxon>Sordariomycetes</taxon>
        <taxon>Sordariomycetidae</taxon>
        <taxon>Sordariales</taxon>
        <taxon>Naviculisporaceae</taxon>
        <taxon>Rhypophila</taxon>
    </lineage>
</organism>
<evidence type="ECO:0000256" key="1">
    <source>
        <dbReference type="SAM" id="MobiDB-lite"/>
    </source>
</evidence>